<accession>A0A382VVK7</accession>
<protein>
    <submittedName>
        <fullName evidence="1">Uncharacterized protein</fullName>
    </submittedName>
</protein>
<reference evidence="1" key="1">
    <citation type="submission" date="2018-05" db="EMBL/GenBank/DDBJ databases">
        <authorList>
            <person name="Lanie J.A."/>
            <person name="Ng W.-L."/>
            <person name="Kazmierczak K.M."/>
            <person name="Andrzejewski T.M."/>
            <person name="Davidsen T.M."/>
            <person name="Wayne K.J."/>
            <person name="Tettelin H."/>
            <person name="Glass J.I."/>
            <person name="Rusch D."/>
            <person name="Podicherti R."/>
            <person name="Tsui H.-C.T."/>
            <person name="Winkler M.E."/>
        </authorList>
    </citation>
    <scope>NUCLEOTIDE SEQUENCE</scope>
</reference>
<dbReference type="PROSITE" id="PS51257">
    <property type="entry name" value="PROKAR_LIPOPROTEIN"/>
    <property type="match status" value="1"/>
</dbReference>
<sequence>MQKLLWVTVSIVVLLFSLLVACSEKETHQETATAIATATATAKPTSEKSGPETTLRDLETIEDLKAKFNEDFGKTRLILLFSPT</sequence>
<dbReference type="AlphaFoldDB" id="A0A382VVK7"/>
<proteinExistence type="predicted"/>
<evidence type="ECO:0000313" key="1">
    <source>
        <dbReference type="EMBL" id="SVD50533.1"/>
    </source>
</evidence>
<gene>
    <name evidence="1" type="ORF">METZ01_LOCUS403387</name>
</gene>
<organism evidence="1">
    <name type="scientific">marine metagenome</name>
    <dbReference type="NCBI Taxonomy" id="408172"/>
    <lineage>
        <taxon>unclassified sequences</taxon>
        <taxon>metagenomes</taxon>
        <taxon>ecological metagenomes</taxon>
    </lineage>
</organism>
<dbReference type="EMBL" id="UINC01154964">
    <property type="protein sequence ID" value="SVD50533.1"/>
    <property type="molecule type" value="Genomic_DNA"/>
</dbReference>
<name>A0A382VVK7_9ZZZZ</name>